<keyword evidence="4" id="KW-0548">Nucleotidyltransferase</keyword>
<reference evidence="8" key="1">
    <citation type="submission" date="2021-03" db="EMBL/GenBank/DDBJ databases">
        <authorList>
            <person name="Bekaert M."/>
        </authorList>
    </citation>
    <scope>NUCLEOTIDE SEQUENCE</scope>
</reference>
<dbReference type="Gene3D" id="1.10.1410.40">
    <property type="match status" value="1"/>
</dbReference>
<dbReference type="InterPro" id="IPR046906">
    <property type="entry name" value="Mab-21_HhH/H2TH-like"/>
</dbReference>
<evidence type="ECO:0000256" key="3">
    <source>
        <dbReference type="ARBA" id="ARBA00022679"/>
    </source>
</evidence>
<dbReference type="GO" id="GO:0046872">
    <property type="term" value="F:metal ion binding"/>
    <property type="evidence" value="ECO:0007669"/>
    <property type="project" value="UniProtKB-KW"/>
</dbReference>
<comment type="similarity">
    <text evidence="2">Belongs to the mab-21 family.</text>
</comment>
<gene>
    <name evidence="8" type="ORF">MEDL_51613</name>
</gene>
<sequence length="637" mass="74387">MSLQEFIKGASDVCYRPPKFRFSVRAAENILSKIEYTRMLQYLGEIEDQTSATSSVPALEVILNKMPTRFKDLHDVLGRIIGTYQESQTTEITQFYRCSIDIYRFLYTIFGSIKRVKATRTLYKVLDDCTKISPVYTNISSGGQGEGLNIPNGDYDLMTVLEQIKVKLDCSVIEEDQPILLFDNQYSYPGFAHLKIGQNRFSEELFTSWGEYTIYGPLISNHRFKNYFMSRYQDHDCKIHGPCISDLPETVDHLFCFRAMLWPDVAESWLTRNKSSIWPPTDVMLNSVSHGILIVPIGSKFGSSEDCSFEWRISFSLQERDLIHSFNYVQLLCLTVLKYFKKDVLKETFLCSYFIKTTLFWLCEELNENMWNPENFVQCIHELQRRLLYWVRYGYCPHYFIAENNLFEGVLTEEMKIILETLLHNIAPLFFQSIHYGNMCSNFKFTHFDHFKELNTPFIEKSKSIFILLKIIRRSLSMCTLTQSSGILYKTLFRLLHNKFSYFTKGVYLLLFCYANQVFTQRLQTEVCKENKKMYLINRQCIAHSLIGTNVDAIAGWLLLASYFYEKGKPLCVLKIIDVILAKSIDDKMLIADGYHEDVMMTYLEQVASTNWNYKLSVLNYMKMHCVDMIYVIPGSP</sequence>
<dbReference type="Pfam" id="PF20266">
    <property type="entry name" value="Mab-21_C"/>
    <property type="match status" value="1"/>
</dbReference>
<dbReference type="InterPro" id="IPR024810">
    <property type="entry name" value="MAB21L/cGLR"/>
</dbReference>
<evidence type="ECO:0000313" key="8">
    <source>
        <dbReference type="EMBL" id="CAG2239209.1"/>
    </source>
</evidence>
<feature type="domain" description="Mab-21-like HhH/H2TH-like" evidence="7">
    <location>
        <begin position="333"/>
        <end position="419"/>
    </location>
</feature>
<evidence type="ECO:0000256" key="4">
    <source>
        <dbReference type="ARBA" id="ARBA00022695"/>
    </source>
</evidence>
<dbReference type="AlphaFoldDB" id="A0A8S3U002"/>
<dbReference type="EMBL" id="CAJPWZ010002508">
    <property type="protein sequence ID" value="CAG2239209.1"/>
    <property type="molecule type" value="Genomic_DNA"/>
</dbReference>
<protein>
    <recommendedName>
        <fullName evidence="7">Mab-21-like HhH/H2TH-like domain-containing protein</fullName>
    </recommendedName>
</protein>
<keyword evidence="3" id="KW-0808">Transferase</keyword>
<organism evidence="8 9">
    <name type="scientific">Mytilus edulis</name>
    <name type="common">Blue mussel</name>
    <dbReference type="NCBI Taxonomy" id="6550"/>
    <lineage>
        <taxon>Eukaryota</taxon>
        <taxon>Metazoa</taxon>
        <taxon>Spiralia</taxon>
        <taxon>Lophotrochozoa</taxon>
        <taxon>Mollusca</taxon>
        <taxon>Bivalvia</taxon>
        <taxon>Autobranchia</taxon>
        <taxon>Pteriomorphia</taxon>
        <taxon>Mytilida</taxon>
        <taxon>Mytiloidea</taxon>
        <taxon>Mytilidae</taxon>
        <taxon>Mytilinae</taxon>
        <taxon>Mytilus</taxon>
    </lineage>
</organism>
<keyword evidence="9" id="KW-1185">Reference proteome</keyword>
<keyword evidence="5" id="KW-0479">Metal-binding</keyword>
<accession>A0A8S3U002</accession>
<comment type="caution">
    <text evidence="8">The sequence shown here is derived from an EMBL/GenBank/DDBJ whole genome shotgun (WGS) entry which is preliminary data.</text>
</comment>
<dbReference type="OrthoDB" id="5950246at2759"/>
<evidence type="ECO:0000313" key="9">
    <source>
        <dbReference type="Proteomes" id="UP000683360"/>
    </source>
</evidence>
<evidence type="ECO:0000256" key="2">
    <source>
        <dbReference type="ARBA" id="ARBA00008307"/>
    </source>
</evidence>
<dbReference type="SMART" id="SM01265">
    <property type="entry name" value="Mab-21"/>
    <property type="match status" value="1"/>
</dbReference>
<dbReference type="PANTHER" id="PTHR10656:SF42">
    <property type="entry name" value="CYCLIC GMP-AMP SYNTHASE-LIKE PROTEIN-RELATED"/>
    <property type="match status" value="1"/>
</dbReference>
<evidence type="ECO:0000256" key="6">
    <source>
        <dbReference type="ARBA" id="ARBA00022842"/>
    </source>
</evidence>
<name>A0A8S3U002_MYTED</name>
<dbReference type="PANTHER" id="PTHR10656">
    <property type="entry name" value="CELL FATE DETERMINING PROTEIN MAB21-RELATED"/>
    <property type="match status" value="1"/>
</dbReference>
<comment type="cofactor">
    <cofactor evidence="1">
        <name>Mg(2+)</name>
        <dbReference type="ChEBI" id="CHEBI:18420"/>
    </cofactor>
</comment>
<evidence type="ECO:0000256" key="1">
    <source>
        <dbReference type="ARBA" id="ARBA00001946"/>
    </source>
</evidence>
<evidence type="ECO:0000259" key="7">
    <source>
        <dbReference type="Pfam" id="PF20266"/>
    </source>
</evidence>
<proteinExistence type="inferred from homology"/>
<evidence type="ECO:0000256" key="5">
    <source>
        <dbReference type="ARBA" id="ARBA00022723"/>
    </source>
</evidence>
<keyword evidence="6" id="KW-0460">Magnesium</keyword>
<dbReference type="GO" id="GO:0016779">
    <property type="term" value="F:nucleotidyltransferase activity"/>
    <property type="evidence" value="ECO:0007669"/>
    <property type="project" value="UniProtKB-KW"/>
</dbReference>
<dbReference type="Proteomes" id="UP000683360">
    <property type="component" value="Unassembled WGS sequence"/>
</dbReference>